<keyword evidence="1" id="KW-1133">Transmembrane helix</keyword>
<reference evidence="2" key="2">
    <citation type="submission" date="2020-01" db="EMBL/GenBank/DDBJ databases">
        <authorList>
            <person name="Campanaro S."/>
        </authorList>
    </citation>
    <scope>NUCLEOTIDE SEQUENCE</scope>
    <source>
        <strain evidence="2">AS06rmzACSIP_7</strain>
    </source>
</reference>
<dbReference type="AlphaFoldDB" id="A0A971M4S8"/>
<comment type="caution">
    <text evidence="2">The sequence shown here is derived from an EMBL/GenBank/DDBJ whole genome shotgun (WGS) entry which is preliminary data.</text>
</comment>
<organism evidence="2 3">
    <name type="scientific">Syntrophorhabdus aromaticivorans</name>
    <dbReference type="NCBI Taxonomy" id="328301"/>
    <lineage>
        <taxon>Bacteria</taxon>
        <taxon>Pseudomonadati</taxon>
        <taxon>Thermodesulfobacteriota</taxon>
        <taxon>Syntrophorhabdia</taxon>
        <taxon>Syntrophorhabdales</taxon>
        <taxon>Syntrophorhabdaceae</taxon>
        <taxon>Syntrophorhabdus</taxon>
    </lineage>
</organism>
<reference evidence="2" key="1">
    <citation type="journal article" date="2020" name="Biotechnol. Biofuels">
        <title>New insights from the biogas microbiome by comprehensive genome-resolved metagenomics of nearly 1600 species originating from multiple anaerobic digesters.</title>
        <authorList>
            <person name="Campanaro S."/>
            <person name="Treu L."/>
            <person name="Rodriguez-R L.M."/>
            <person name="Kovalovszki A."/>
            <person name="Ziels R.M."/>
            <person name="Maus I."/>
            <person name="Zhu X."/>
            <person name="Kougias P.G."/>
            <person name="Basile A."/>
            <person name="Luo G."/>
            <person name="Schluter A."/>
            <person name="Konstantinidis K.T."/>
            <person name="Angelidaki I."/>
        </authorList>
    </citation>
    <scope>NUCLEOTIDE SEQUENCE</scope>
    <source>
        <strain evidence="2">AS06rmzACSIP_7</strain>
    </source>
</reference>
<dbReference type="EMBL" id="JAAYEE010000211">
    <property type="protein sequence ID" value="NLW36087.1"/>
    <property type="molecule type" value="Genomic_DNA"/>
</dbReference>
<name>A0A971M4S8_9BACT</name>
<protein>
    <recommendedName>
        <fullName evidence="4">Urease accessory protein UreH-like transmembrane domain-containing protein</fullName>
    </recommendedName>
</protein>
<sequence length="237" mass="25980">MSRELTILLATAASIGFFHTLMGPDHYIPFVAMAHARKWSSMKTLCVTALCGLGHIASSVLLGIMGVALGIAVTKLEFIESFRGNLAAWALIAFGLMYFAWGMRKASRNKPHRHAHFHGDQDLHVHEHVHTQEHVHVHQTEGKAAITPWILFTIFVFGPCEPLIPILMCPAAKNSMWGLVLVTSVFGGVTIMTMIGAVFVSRLGVHFLPMARLERYSHALAGATIFLCGIAIQFLGL</sequence>
<dbReference type="PANTHER" id="PTHR36394">
    <property type="entry name" value="OS01G0277700 PROTEIN"/>
    <property type="match status" value="1"/>
</dbReference>
<proteinExistence type="predicted"/>
<feature type="transmembrane region" description="Helical" evidence="1">
    <location>
        <begin position="176"/>
        <end position="199"/>
    </location>
</feature>
<evidence type="ECO:0000313" key="2">
    <source>
        <dbReference type="EMBL" id="NLW36087.1"/>
    </source>
</evidence>
<feature type="transmembrane region" description="Helical" evidence="1">
    <location>
        <begin position="219"/>
        <end position="236"/>
    </location>
</feature>
<dbReference type="Proteomes" id="UP000777265">
    <property type="component" value="Unassembled WGS sequence"/>
</dbReference>
<evidence type="ECO:0008006" key="4">
    <source>
        <dbReference type="Google" id="ProtNLM"/>
    </source>
</evidence>
<feature type="transmembrane region" description="Helical" evidence="1">
    <location>
        <begin position="146"/>
        <end position="164"/>
    </location>
</feature>
<keyword evidence="1" id="KW-0812">Transmembrane</keyword>
<evidence type="ECO:0000313" key="3">
    <source>
        <dbReference type="Proteomes" id="UP000777265"/>
    </source>
</evidence>
<feature type="transmembrane region" description="Helical" evidence="1">
    <location>
        <begin position="86"/>
        <end position="103"/>
    </location>
</feature>
<accession>A0A971M4S8</accession>
<keyword evidence="1" id="KW-0472">Membrane</keyword>
<feature type="transmembrane region" description="Helical" evidence="1">
    <location>
        <begin position="52"/>
        <end position="74"/>
    </location>
</feature>
<evidence type="ECO:0000256" key="1">
    <source>
        <dbReference type="SAM" id="Phobius"/>
    </source>
</evidence>
<gene>
    <name evidence="2" type="ORF">GXY80_11510</name>
</gene>
<dbReference type="PANTHER" id="PTHR36394:SF1">
    <property type="entry name" value="OS01G0277700 PROTEIN"/>
    <property type="match status" value="1"/>
</dbReference>